<evidence type="ECO:0000313" key="9">
    <source>
        <dbReference type="Proteomes" id="UP001497457"/>
    </source>
</evidence>
<dbReference type="InterPro" id="IPR012967">
    <property type="entry name" value="COMT_dimerisation"/>
</dbReference>
<dbReference type="SUPFAM" id="SSF46785">
    <property type="entry name" value="Winged helix' DNA-binding domain"/>
    <property type="match status" value="1"/>
</dbReference>
<feature type="active site" description="Proton acceptor" evidence="4">
    <location>
        <position position="304"/>
    </location>
</feature>
<dbReference type="PIRSF" id="PIRSF005739">
    <property type="entry name" value="O-mtase"/>
    <property type="match status" value="1"/>
</dbReference>
<organism evidence="8 9">
    <name type="scientific">Urochloa decumbens</name>
    <dbReference type="NCBI Taxonomy" id="240449"/>
    <lineage>
        <taxon>Eukaryota</taxon>
        <taxon>Viridiplantae</taxon>
        <taxon>Streptophyta</taxon>
        <taxon>Embryophyta</taxon>
        <taxon>Tracheophyta</taxon>
        <taxon>Spermatophyta</taxon>
        <taxon>Magnoliopsida</taxon>
        <taxon>Liliopsida</taxon>
        <taxon>Poales</taxon>
        <taxon>Poaceae</taxon>
        <taxon>PACMAD clade</taxon>
        <taxon>Panicoideae</taxon>
        <taxon>Panicodae</taxon>
        <taxon>Paniceae</taxon>
        <taxon>Melinidinae</taxon>
        <taxon>Urochloa</taxon>
    </lineage>
</organism>
<evidence type="ECO:0000256" key="5">
    <source>
        <dbReference type="SAM" id="SignalP"/>
    </source>
</evidence>
<feature type="domain" description="O-methyltransferase C-terminal" evidence="6">
    <location>
        <begin position="183"/>
        <end position="380"/>
    </location>
</feature>
<dbReference type="Pfam" id="PF08100">
    <property type="entry name" value="Dimerisation"/>
    <property type="match status" value="1"/>
</dbReference>
<proteinExistence type="predicted"/>
<dbReference type="Gene3D" id="3.40.50.150">
    <property type="entry name" value="Vaccinia Virus protein VP39"/>
    <property type="match status" value="1"/>
</dbReference>
<accession>A0ABC8VEL9</accession>
<evidence type="ECO:0000256" key="4">
    <source>
        <dbReference type="PIRSR" id="PIRSR005739-1"/>
    </source>
</evidence>
<dbReference type="FunFam" id="3.40.50.150:FF:000057">
    <property type="entry name" value="O-methyltransferase ZRP4"/>
    <property type="match status" value="1"/>
</dbReference>
<dbReference type="GO" id="GO:0032259">
    <property type="term" value="P:methylation"/>
    <property type="evidence" value="ECO:0007669"/>
    <property type="project" value="UniProtKB-KW"/>
</dbReference>
<dbReference type="InterPro" id="IPR029063">
    <property type="entry name" value="SAM-dependent_MTases_sf"/>
</dbReference>
<dbReference type="Pfam" id="PF00891">
    <property type="entry name" value="Methyltransf_2"/>
    <property type="match status" value="1"/>
</dbReference>
<reference evidence="8" key="1">
    <citation type="submission" date="2024-10" db="EMBL/GenBank/DDBJ databases">
        <authorList>
            <person name="Ryan C."/>
        </authorList>
    </citation>
    <scope>NUCLEOTIDE SEQUENCE [LARGE SCALE GENOMIC DNA]</scope>
</reference>
<dbReference type="InterPro" id="IPR001077">
    <property type="entry name" value="COMT_C"/>
</dbReference>
<evidence type="ECO:0000256" key="1">
    <source>
        <dbReference type="ARBA" id="ARBA00022603"/>
    </source>
</evidence>
<evidence type="ECO:0000313" key="8">
    <source>
        <dbReference type="EMBL" id="CAL4889343.1"/>
    </source>
</evidence>
<dbReference type="Proteomes" id="UP001497457">
    <property type="component" value="Chromosome 1b"/>
</dbReference>
<dbReference type="InterPro" id="IPR036390">
    <property type="entry name" value="WH_DNA-bd_sf"/>
</dbReference>
<keyword evidence="1" id="KW-0489">Methyltransferase</keyword>
<dbReference type="Gene3D" id="1.10.10.10">
    <property type="entry name" value="Winged helix-like DNA-binding domain superfamily/Winged helix DNA-binding domain"/>
    <property type="match status" value="1"/>
</dbReference>
<dbReference type="InterPro" id="IPR036388">
    <property type="entry name" value="WH-like_DNA-bd_sf"/>
</dbReference>
<gene>
    <name evidence="8" type="ORF">URODEC1_LOCUS2647</name>
</gene>
<evidence type="ECO:0000256" key="3">
    <source>
        <dbReference type="ARBA" id="ARBA00022691"/>
    </source>
</evidence>
<dbReference type="EMBL" id="OZ075111">
    <property type="protein sequence ID" value="CAL4889343.1"/>
    <property type="molecule type" value="Genomic_DNA"/>
</dbReference>
<dbReference type="PANTHER" id="PTHR11746">
    <property type="entry name" value="O-METHYLTRANSFERASE"/>
    <property type="match status" value="1"/>
</dbReference>
<feature type="domain" description="O-methyltransferase dimerisation" evidence="7">
    <location>
        <begin position="62"/>
        <end position="145"/>
    </location>
</feature>
<sequence>MMPWVLQIPLLDLIIATPAHSQSHTASRAAQIKHSTVQNRSVAPIMAPTSSSELLQAQAELWCHAFAYLKSMALQSVIRLGIPTAIHRCGGAASLSDLQVALPVVPASKWQSLSRLMKLLVLSGIFREGEAGAYCLTPVSRLLVEDDQDQMACLSQFAVLATSPFHFGASQRLPEWLKNDDASSETPFKMAYGAGFFGYTSRDLEFGKLFNEAMSADSRFAAEILVSECGEVFAGLTSLVDVGGGDGTTAKAIAKAFPHVRCSVLELPQVADTMPEDSTVEFVAGDMMEFVPPADAVLLKFVLHNWNDEDCVGILKRSKEAVSTREPKGKVIIIDTVAGLASKQTFEAQLLMDTCMMILTKGEERDEEKWHRLFLNAGFSGYKISPILGCRSLIELYP</sequence>
<feature type="signal peptide" evidence="5">
    <location>
        <begin position="1"/>
        <end position="21"/>
    </location>
</feature>
<dbReference type="GO" id="GO:0008757">
    <property type="term" value="F:S-adenosylmethionine-dependent methyltransferase activity"/>
    <property type="evidence" value="ECO:0007669"/>
    <property type="project" value="UniProtKB-ARBA"/>
</dbReference>
<keyword evidence="2" id="KW-0808">Transferase</keyword>
<keyword evidence="9" id="KW-1185">Reference proteome</keyword>
<dbReference type="PROSITE" id="PS51683">
    <property type="entry name" value="SAM_OMT_II"/>
    <property type="match status" value="1"/>
</dbReference>
<dbReference type="CDD" id="cd02440">
    <property type="entry name" value="AdoMet_MTases"/>
    <property type="match status" value="1"/>
</dbReference>
<evidence type="ECO:0000256" key="2">
    <source>
        <dbReference type="ARBA" id="ARBA00022679"/>
    </source>
</evidence>
<protein>
    <submittedName>
        <fullName evidence="8">Uncharacterized protein</fullName>
    </submittedName>
</protein>
<dbReference type="AlphaFoldDB" id="A0ABC8VEL9"/>
<name>A0ABC8VEL9_9POAL</name>
<evidence type="ECO:0000259" key="6">
    <source>
        <dbReference type="Pfam" id="PF00891"/>
    </source>
</evidence>
<dbReference type="GO" id="GO:0008171">
    <property type="term" value="F:O-methyltransferase activity"/>
    <property type="evidence" value="ECO:0007669"/>
    <property type="project" value="UniProtKB-ARBA"/>
</dbReference>
<dbReference type="SUPFAM" id="SSF53335">
    <property type="entry name" value="S-adenosyl-L-methionine-dependent methyltransferases"/>
    <property type="match status" value="1"/>
</dbReference>
<evidence type="ECO:0000259" key="7">
    <source>
        <dbReference type="Pfam" id="PF08100"/>
    </source>
</evidence>
<keyword evidence="3" id="KW-0949">S-adenosyl-L-methionine</keyword>
<keyword evidence="5" id="KW-0732">Signal</keyword>
<dbReference type="InterPro" id="IPR016461">
    <property type="entry name" value="COMT-like"/>
</dbReference>
<feature type="chain" id="PRO_5044803680" evidence="5">
    <location>
        <begin position="22"/>
        <end position="398"/>
    </location>
</feature>